<keyword evidence="7" id="KW-0812">Transmembrane</keyword>
<keyword evidence="6" id="KW-0808">Transferase</keyword>
<feature type="non-terminal residue" evidence="13">
    <location>
        <position position="1"/>
    </location>
</feature>
<dbReference type="EC" id="2.4.1.122" evidence="4"/>
<dbReference type="InterPro" id="IPR003378">
    <property type="entry name" value="Fringe-like_glycosylTrfase"/>
</dbReference>
<accession>A0A433SU61</accession>
<name>A0A433SU61_ELYCH</name>
<evidence type="ECO:0000256" key="2">
    <source>
        <dbReference type="ARBA" id="ARBA00004922"/>
    </source>
</evidence>
<organism evidence="13 14">
    <name type="scientific">Elysia chlorotica</name>
    <name type="common">Eastern emerald elysia</name>
    <name type="synonym">Sea slug</name>
    <dbReference type="NCBI Taxonomy" id="188477"/>
    <lineage>
        <taxon>Eukaryota</taxon>
        <taxon>Metazoa</taxon>
        <taxon>Spiralia</taxon>
        <taxon>Lophotrochozoa</taxon>
        <taxon>Mollusca</taxon>
        <taxon>Gastropoda</taxon>
        <taxon>Heterobranchia</taxon>
        <taxon>Euthyneura</taxon>
        <taxon>Panpulmonata</taxon>
        <taxon>Sacoglossa</taxon>
        <taxon>Placobranchoidea</taxon>
        <taxon>Plakobranchidae</taxon>
        <taxon>Elysia</taxon>
    </lineage>
</organism>
<dbReference type="GO" id="GO:0000166">
    <property type="term" value="F:nucleotide binding"/>
    <property type="evidence" value="ECO:0007669"/>
    <property type="project" value="UniProtKB-KW"/>
</dbReference>
<reference evidence="13 14" key="1">
    <citation type="submission" date="2019-01" db="EMBL/GenBank/DDBJ databases">
        <title>A draft genome assembly of the solar-powered sea slug Elysia chlorotica.</title>
        <authorList>
            <person name="Cai H."/>
            <person name="Li Q."/>
            <person name="Fang X."/>
            <person name="Li J."/>
            <person name="Curtis N.E."/>
            <person name="Altenburger A."/>
            <person name="Shibata T."/>
            <person name="Feng M."/>
            <person name="Maeda T."/>
            <person name="Schwartz J.A."/>
            <person name="Shigenobu S."/>
            <person name="Lundholm N."/>
            <person name="Nishiyama T."/>
            <person name="Yang H."/>
            <person name="Hasebe M."/>
            <person name="Li S."/>
            <person name="Pierce S.K."/>
            <person name="Wang J."/>
        </authorList>
    </citation>
    <scope>NUCLEOTIDE SEQUENCE [LARGE SCALE GENOMIC DNA]</scope>
    <source>
        <strain evidence="13">EC2010</strain>
        <tissue evidence="13">Whole organism of an adult</tissue>
    </source>
</reference>
<dbReference type="PANTHER" id="PTHR23033:SF14">
    <property type="entry name" value="GLYCOPROTEIN-N-ACETYLGALACTOSAMINE 3-BETA-GALACTOSYLTRANSFERASE 1-RELATED"/>
    <property type="match status" value="1"/>
</dbReference>
<evidence type="ECO:0000256" key="9">
    <source>
        <dbReference type="ARBA" id="ARBA00022968"/>
    </source>
</evidence>
<proteinExistence type="inferred from homology"/>
<gene>
    <name evidence="13" type="ORF">EGW08_019415</name>
</gene>
<keyword evidence="8" id="KW-0547">Nucleotide-binding</keyword>
<comment type="caution">
    <text evidence="13">The sequence shown here is derived from an EMBL/GenBank/DDBJ whole genome shotgun (WGS) entry which is preliminary data.</text>
</comment>
<evidence type="ECO:0000256" key="7">
    <source>
        <dbReference type="ARBA" id="ARBA00022692"/>
    </source>
</evidence>
<evidence type="ECO:0000256" key="11">
    <source>
        <dbReference type="ARBA" id="ARBA00023136"/>
    </source>
</evidence>
<dbReference type="InterPro" id="IPR026050">
    <property type="entry name" value="C1GALT1/C1GALT1_chp1"/>
</dbReference>
<keyword evidence="11" id="KW-0472">Membrane</keyword>
<evidence type="ECO:0000256" key="3">
    <source>
        <dbReference type="ARBA" id="ARBA00006462"/>
    </source>
</evidence>
<evidence type="ECO:0000256" key="4">
    <source>
        <dbReference type="ARBA" id="ARBA00012557"/>
    </source>
</evidence>
<comment type="pathway">
    <text evidence="2">Protein modification; protein glycosylation.</text>
</comment>
<sequence length="307" mass="34266">NGVHVLSDNRSARFHPEAALRLGRTLGQTPNPSLYSESRATETTGLPLSTALLQSTSDGREDTNSPIRILVFVMTTSANLQTKALAVKDTWGKRCDVLLFFSSESNKTFPAIGLGTPEGRRHLTAKTMAAFRYVYEYHFNDADWFMKADDDTFLIVENLRLFLASKNSNEPIYFGHLFKLFVNQGYYSGGGGYVISKEALLRFGRQAVNSALCPEDGGSEDLNFGLCMEKLGVLTSPSLDVQGKTLFHAVGSKASVLDHSPPWLWRYTAKSPHKANDVSNKAISFHYTTPDEMRMLDFFLYHLRKES</sequence>
<evidence type="ECO:0000256" key="5">
    <source>
        <dbReference type="ARBA" id="ARBA00022676"/>
    </source>
</evidence>
<dbReference type="Pfam" id="PF02434">
    <property type="entry name" value="Fringe"/>
    <property type="match status" value="1"/>
</dbReference>
<dbReference type="Gene3D" id="3.90.550.50">
    <property type="match status" value="1"/>
</dbReference>
<evidence type="ECO:0000256" key="1">
    <source>
        <dbReference type="ARBA" id="ARBA00004606"/>
    </source>
</evidence>
<dbReference type="EMBL" id="RQTK01001013">
    <property type="protein sequence ID" value="RUS72822.1"/>
    <property type="molecule type" value="Genomic_DNA"/>
</dbReference>
<evidence type="ECO:0000256" key="6">
    <source>
        <dbReference type="ARBA" id="ARBA00022679"/>
    </source>
</evidence>
<dbReference type="STRING" id="188477.A0A433SU61"/>
<protein>
    <recommendedName>
        <fullName evidence="4">N-acetylgalactosaminide beta-1,3-galactosyltransferase</fullName>
        <ecNumber evidence="4">2.4.1.122</ecNumber>
    </recommendedName>
</protein>
<dbReference type="OrthoDB" id="414175at2759"/>
<comment type="subcellular location">
    <subcellularLocation>
        <location evidence="1">Membrane</location>
        <topology evidence="1">Single-pass type II membrane protein</topology>
    </subcellularLocation>
</comment>
<dbReference type="AlphaFoldDB" id="A0A433SU61"/>
<feature type="domain" description="Fringe-like glycosyltransferase" evidence="12">
    <location>
        <begin position="69"/>
        <end position="233"/>
    </location>
</feature>
<keyword evidence="14" id="KW-1185">Reference proteome</keyword>
<evidence type="ECO:0000256" key="10">
    <source>
        <dbReference type="ARBA" id="ARBA00022989"/>
    </source>
</evidence>
<keyword evidence="5" id="KW-0328">Glycosyltransferase</keyword>
<dbReference type="GO" id="GO:0016263">
    <property type="term" value="F:glycoprotein-N-acetylgalactosamine 3-beta-galactosyltransferase activity"/>
    <property type="evidence" value="ECO:0007669"/>
    <property type="project" value="UniProtKB-EC"/>
</dbReference>
<keyword evidence="10" id="KW-1133">Transmembrane helix</keyword>
<evidence type="ECO:0000259" key="12">
    <source>
        <dbReference type="Pfam" id="PF02434"/>
    </source>
</evidence>
<dbReference type="GO" id="GO:0016020">
    <property type="term" value="C:membrane"/>
    <property type="evidence" value="ECO:0007669"/>
    <property type="project" value="UniProtKB-SubCell"/>
</dbReference>
<evidence type="ECO:0000313" key="13">
    <source>
        <dbReference type="EMBL" id="RUS72822.1"/>
    </source>
</evidence>
<dbReference type="UniPathway" id="UPA00378"/>
<comment type="similarity">
    <text evidence="3">Belongs to the glycosyltransferase 31 family. Beta3-Gal-T subfamily.</text>
</comment>
<evidence type="ECO:0000256" key="8">
    <source>
        <dbReference type="ARBA" id="ARBA00022741"/>
    </source>
</evidence>
<dbReference type="PANTHER" id="PTHR23033">
    <property type="entry name" value="BETA1,3-GALACTOSYLTRANSFERASE"/>
    <property type="match status" value="1"/>
</dbReference>
<evidence type="ECO:0000313" key="14">
    <source>
        <dbReference type="Proteomes" id="UP000271974"/>
    </source>
</evidence>
<dbReference type="Proteomes" id="UP000271974">
    <property type="component" value="Unassembled WGS sequence"/>
</dbReference>
<keyword evidence="9" id="KW-0735">Signal-anchor</keyword>